<gene>
    <name evidence="9" type="ORF">BpHYR1_002167</name>
</gene>
<dbReference type="EMBL" id="REGN01006892">
    <property type="protein sequence ID" value="RNA07947.1"/>
    <property type="molecule type" value="Genomic_DNA"/>
</dbReference>
<evidence type="ECO:0000256" key="7">
    <source>
        <dbReference type="RuleBase" id="RU000682"/>
    </source>
</evidence>
<sequence>MLSYPSSSYNQNLYSSDYYGLNTSSPFDPNPVTQEDTYDQFFGYKENFFDNFLLQYNHEKELEEEFSLNRTSHYYTLVEEGSNCATSCYGESETSLGVLSNETESKCSSEKKIFFNHDDLKKTPIKESIINENLCFSQSSLIDFLEDDKTIIEEEKTCFSGPIFAKSDLKLPTSESPLKFKMKKKSIQEAVTPRKNYKYSNRHRFKQSQIDFLEREFRAEKYPSGQQIDRISSELSVSFHTVTVWFQNRRARFKRSVEKSQS</sequence>
<keyword evidence="4 6" id="KW-0371">Homeobox</keyword>
<comment type="caution">
    <text evidence="9">The sequence shown here is derived from an EMBL/GenBank/DDBJ whole genome shotgun (WGS) entry which is preliminary data.</text>
</comment>
<comment type="similarity">
    <text evidence="2">Belongs to the engrailed homeobox family.</text>
</comment>
<dbReference type="Pfam" id="PF00046">
    <property type="entry name" value="Homeodomain"/>
    <property type="match status" value="1"/>
</dbReference>
<dbReference type="SMART" id="SM00389">
    <property type="entry name" value="HOX"/>
    <property type="match status" value="1"/>
</dbReference>
<keyword evidence="5 6" id="KW-0539">Nucleus</keyword>
<dbReference type="STRING" id="10195.A0A3M7Q912"/>
<evidence type="ECO:0000256" key="2">
    <source>
        <dbReference type="ARBA" id="ARBA00010896"/>
    </source>
</evidence>
<evidence type="ECO:0000313" key="9">
    <source>
        <dbReference type="EMBL" id="RNA07947.1"/>
    </source>
</evidence>
<proteinExistence type="inferred from homology"/>
<dbReference type="InterPro" id="IPR009057">
    <property type="entry name" value="Homeodomain-like_sf"/>
</dbReference>
<evidence type="ECO:0000256" key="6">
    <source>
        <dbReference type="PROSITE-ProRule" id="PRU00108"/>
    </source>
</evidence>
<dbReference type="Gene3D" id="1.10.10.60">
    <property type="entry name" value="Homeodomain-like"/>
    <property type="match status" value="1"/>
</dbReference>
<feature type="domain" description="Homeobox" evidence="8">
    <location>
        <begin position="196"/>
        <end position="256"/>
    </location>
</feature>
<dbReference type="PROSITE" id="PS50071">
    <property type="entry name" value="HOMEOBOX_2"/>
    <property type="match status" value="1"/>
</dbReference>
<name>A0A3M7Q912_BRAPC</name>
<feature type="DNA-binding region" description="Homeobox" evidence="6">
    <location>
        <begin position="198"/>
        <end position="257"/>
    </location>
</feature>
<keyword evidence="3 6" id="KW-0238">DNA-binding</keyword>
<dbReference type="GO" id="GO:0003677">
    <property type="term" value="F:DNA binding"/>
    <property type="evidence" value="ECO:0007669"/>
    <property type="project" value="UniProtKB-UniRule"/>
</dbReference>
<dbReference type="GO" id="GO:0000981">
    <property type="term" value="F:DNA-binding transcription factor activity, RNA polymerase II-specific"/>
    <property type="evidence" value="ECO:0007669"/>
    <property type="project" value="InterPro"/>
</dbReference>
<dbReference type="PROSITE" id="PS00027">
    <property type="entry name" value="HOMEOBOX_1"/>
    <property type="match status" value="1"/>
</dbReference>
<dbReference type="CDD" id="cd00086">
    <property type="entry name" value="homeodomain"/>
    <property type="match status" value="1"/>
</dbReference>
<dbReference type="InterPro" id="IPR050720">
    <property type="entry name" value="Engrailed_Homeobox_TFs"/>
</dbReference>
<evidence type="ECO:0000259" key="8">
    <source>
        <dbReference type="PROSITE" id="PS50071"/>
    </source>
</evidence>
<keyword evidence="10" id="KW-1185">Reference proteome</keyword>
<evidence type="ECO:0000313" key="10">
    <source>
        <dbReference type="Proteomes" id="UP000276133"/>
    </source>
</evidence>
<accession>A0A3M7Q912</accession>
<reference evidence="9 10" key="1">
    <citation type="journal article" date="2018" name="Sci. Rep.">
        <title>Genomic signatures of local adaptation to the degree of environmental predictability in rotifers.</title>
        <authorList>
            <person name="Franch-Gras L."/>
            <person name="Hahn C."/>
            <person name="Garcia-Roger E.M."/>
            <person name="Carmona M.J."/>
            <person name="Serra M."/>
            <person name="Gomez A."/>
        </authorList>
    </citation>
    <scope>NUCLEOTIDE SEQUENCE [LARGE SCALE GENOMIC DNA]</scope>
    <source>
        <strain evidence="9">HYR1</strain>
    </source>
</reference>
<dbReference type="PANTHER" id="PTHR24341:SF6">
    <property type="entry name" value="HOMEOBOX PROTEIN INVECTED"/>
    <property type="match status" value="1"/>
</dbReference>
<evidence type="ECO:0000256" key="3">
    <source>
        <dbReference type="ARBA" id="ARBA00023125"/>
    </source>
</evidence>
<dbReference type="InterPro" id="IPR017970">
    <property type="entry name" value="Homeobox_CS"/>
</dbReference>
<evidence type="ECO:0000256" key="4">
    <source>
        <dbReference type="ARBA" id="ARBA00023155"/>
    </source>
</evidence>
<evidence type="ECO:0000256" key="5">
    <source>
        <dbReference type="ARBA" id="ARBA00023242"/>
    </source>
</evidence>
<dbReference type="AlphaFoldDB" id="A0A3M7Q912"/>
<dbReference type="PANTHER" id="PTHR24341">
    <property type="entry name" value="HOMEOBOX PROTEIN ENGRAILED"/>
    <property type="match status" value="1"/>
</dbReference>
<dbReference type="InterPro" id="IPR001356">
    <property type="entry name" value="HD"/>
</dbReference>
<evidence type="ECO:0000256" key="1">
    <source>
        <dbReference type="ARBA" id="ARBA00004123"/>
    </source>
</evidence>
<protein>
    <submittedName>
        <fullName evidence="9">Homeobox</fullName>
    </submittedName>
</protein>
<comment type="subcellular location">
    <subcellularLocation>
        <location evidence="1 6 7">Nucleus</location>
    </subcellularLocation>
</comment>
<dbReference type="Proteomes" id="UP000276133">
    <property type="component" value="Unassembled WGS sequence"/>
</dbReference>
<dbReference type="GO" id="GO:0005634">
    <property type="term" value="C:nucleus"/>
    <property type="evidence" value="ECO:0007669"/>
    <property type="project" value="UniProtKB-SubCell"/>
</dbReference>
<organism evidence="9 10">
    <name type="scientific">Brachionus plicatilis</name>
    <name type="common">Marine rotifer</name>
    <name type="synonym">Brachionus muelleri</name>
    <dbReference type="NCBI Taxonomy" id="10195"/>
    <lineage>
        <taxon>Eukaryota</taxon>
        <taxon>Metazoa</taxon>
        <taxon>Spiralia</taxon>
        <taxon>Gnathifera</taxon>
        <taxon>Rotifera</taxon>
        <taxon>Eurotatoria</taxon>
        <taxon>Monogononta</taxon>
        <taxon>Pseudotrocha</taxon>
        <taxon>Ploima</taxon>
        <taxon>Brachionidae</taxon>
        <taxon>Brachionus</taxon>
    </lineage>
</organism>
<dbReference type="SUPFAM" id="SSF46689">
    <property type="entry name" value="Homeodomain-like"/>
    <property type="match status" value="1"/>
</dbReference>
<dbReference type="OrthoDB" id="1867783at2759"/>